<evidence type="ECO:0000313" key="10">
    <source>
        <dbReference type="EMBL" id="USG64070.1"/>
    </source>
</evidence>
<evidence type="ECO:0000256" key="1">
    <source>
        <dbReference type="ARBA" id="ARBA00004236"/>
    </source>
</evidence>
<keyword evidence="7" id="KW-0812">Transmembrane</keyword>
<reference evidence="10" key="1">
    <citation type="submission" date="2022-06" db="EMBL/GenBank/DDBJ databases">
        <title>Genome sequencing of Brevibacillus sp. BB3-R1.</title>
        <authorList>
            <person name="Heo J."/>
            <person name="Lee D."/>
            <person name="Won M."/>
            <person name="Han B.-H."/>
            <person name="Hong S.-B."/>
            <person name="Kwon S.-W."/>
        </authorList>
    </citation>
    <scope>NUCLEOTIDE SEQUENCE</scope>
    <source>
        <strain evidence="10">BB3-R1</strain>
    </source>
</reference>
<feature type="transmembrane region" description="Helical" evidence="7">
    <location>
        <begin position="12"/>
        <end position="32"/>
    </location>
</feature>
<dbReference type="SMART" id="SM00304">
    <property type="entry name" value="HAMP"/>
    <property type="match status" value="2"/>
</dbReference>
<keyword evidence="4 6" id="KW-0807">Transducer</keyword>
<dbReference type="SUPFAM" id="SSF58104">
    <property type="entry name" value="Methyl-accepting chemotaxis protein (MCP) signaling domain"/>
    <property type="match status" value="1"/>
</dbReference>
<dbReference type="InterPro" id="IPR003660">
    <property type="entry name" value="HAMP_dom"/>
</dbReference>
<dbReference type="Pfam" id="PF00672">
    <property type="entry name" value="HAMP"/>
    <property type="match status" value="1"/>
</dbReference>
<evidence type="ECO:0000256" key="6">
    <source>
        <dbReference type="PROSITE-ProRule" id="PRU00284"/>
    </source>
</evidence>
<keyword evidence="11" id="KW-1185">Reference proteome</keyword>
<dbReference type="RefSeq" id="WP_251871169.1">
    <property type="nucleotide sequence ID" value="NZ_CP098755.1"/>
</dbReference>
<dbReference type="Gene3D" id="1.10.287.950">
    <property type="entry name" value="Methyl-accepting chemotaxis protein"/>
    <property type="match status" value="1"/>
</dbReference>
<feature type="transmembrane region" description="Helical" evidence="7">
    <location>
        <begin position="175"/>
        <end position="196"/>
    </location>
</feature>
<feature type="domain" description="HAMP" evidence="9">
    <location>
        <begin position="197"/>
        <end position="249"/>
    </location>
</feature>
<dbReference type="Gene3D" id="3.30.450.20">
    <property type="entry name" value="PAS domain"/>
    <property type="match status" value="1"/>
</dbReference>
<gene>
    <name evidence="10" type="ORF">NDK47_18145</name>
</gene>
<organism evidence="10 11">
    <name type="scientific">Brevibacillus ruminantium</name>
    <dbReference type="NCBI Taxonomy" id="2950604"/>
    <lineage>
        <taxon>Bacteria</taxon>
        <taxon>Bacillati</taxon>
        <taxon>Bacillota</taxon>
        <taxon>Bacilli</taxon>
        <taxon>Bacillales</taxon>
        <taxon>Paenibacillaceae</taxon>
        <taxon>Brevibacillus</taxon>
    </lineage>
</organism>
<evidence type="ECO:0000256" key="3">
    <source>
        <dbReference type="ARBA" id="ARBA00023136"/>
    </source>
</evidence>
<dbReference type="PROSITE" id="PS50111">
    <property type="entry name" value="CHEMOTAXIS_TRANSDUC_2"/>
    <property type="match status" value="1"/>
</dbReference>
<evidence type="ECO:0000313" key="11">
    <source>
        <dbReference type="Proteomes" id="UP001056500"/>
    </source>
</evidence>
<dbReference type="Proteomes" id="UP001056500">
    <property type="component" value="Chromosome"/>
</dbReference>
<dbReference type="SMART" id="SM00283">
    <property type="entry name" value="MA"/>
    <property type="match status" value="1"/>
</dbReference>
<comment type="subcellular location">
    <subcellularLocation>
        <location evidence="1">Cell membrane</location>
    </subcellularLocation>
</comment>
<accession>A0ABY4WA79</accession>
<sequence>MNTKSISIRYKLVITMLAITVIPLMIAGYMQFQQASDAVYRLTVSDLQYITKIKAEELSPYTKSLSPGLDERQKIDAIIKDVAESYYKPNGMIGYAYIMDHNGTALFHPDPEVNETSLAQYDFAQIMLREKNGWLEYEFQGKDKLTAYEELPNGWLLAIGSYRDDLLQPIEASRLMMFTISLVSAACALAIGIFIVTKLLRPLGELVEAMRLAETGNLTPRVRVRSKDEIGELSRIYNEMMDVFSRMLKEVQLVSGQVASSSEELTASTAESARASEQIAAASSEIAASSDQQKAEVVETTRSLHQIGQDVNRIAEATRHVSDDADKAHLLATDGEAKMNELDLEMEQIAANVFQTEEVVRSLGVQSEQIMGIITAIKDISEQTNLLALNAAIEAARAGEQGRGFAVVADEVRKLAEQSSQSTEKIADLIHRVRGDIQASVSAMGATTVSVTAGRNGVSQAGEAFGQIVLAVRDVSSQVRKMNESAQTMNQDTGLLVARADEIARLAHRAALDTQEVAAASEQQTATTEEMTAAAETLAQMAERLSEQVNRFTI</sequence>
<feature type="domain" description="Methyl-accepting transducer" evidence="8">
    <location>
        <begin position="268"/>
        <end position="539"/>
    </location>
</feature>
<evidence type="ECO:0000259" key="8">
    <source>
        <dbReference type="PROSITE" id="PS50111"/>
    </source>
</evidence>
<dbReference type="EMBL" id="CP098755">
    <property type="protein sequence ID" value="USG64070.1"/>
    <property type="molecule type" value="Genomic_DNA"/>
</dbReference>
<keyword evidence="3 7" id="KW-0472">Membrane</keyword>
<protein>
    <submittedName>
        <fullName evidence="10">Methyl-accepting chemotaxis protein</fullName>
    </submittedName>
</protein>
<keyword evidence="7" id="KW-1133">Transmembrane helix</keyword>
<dbReference type="PANTHER" id="PTHR32089:SF112">
    <property type="entry name" value="LYSOZYME-LIKE PROTEIN-RELATED"/>
    <property type="match status" value="1"/>
</dbReference>
<dbReference type="PROSITE" id="PS50885">
    <property type="entry name" value="HAMP"/>
    <property type="match status" value="1"/>
</dbReference>
<comment type="similarity">
    <text evidence="5">Belongs to the methyl-accepting chemotaxis (MCP) protein family.</text>
</comment>
<evidence type="ECO:0000256" key="5">
    <source>
        <dbReference type="ARBA" id="ARBA00029447"/>
    </source>
</evidence>
<dbReference type="PANTHER" id="PTHR32089">
    <property type="entry name" value="METHYL-ACCEPTING CHEMOTAXIS PROTEIN MCPB"/>
    <property type="match status" value="1"/>
</dbReference>
<evidence type="ECO:0000259" key="9">
    <source>
        <dbReference type="PROSITE" id="PS50885"/>
    </source>
</evidence>
<proteinExistence type="inferred from homology"/>
<dbReference type="InterPro" id="IPR004089">
    <property type="entry name" value="MCPsignal_dom"/>
</dbReference>
<keyword evidence="2" id="KW-1003">Cell membrane</keyword>
<dbReference type="Pfam" id="PF00015">
    <property type="entry name" value="MCPsignal"/>
    <property type="match status" value="1"/>
</dbReference>
<name>A0ABY4WA79_9BACL</name>
<dbReference type="CDD" id="cd06225">
    <property type="entry name" value="HAMP"/>
    <property type="match status" value="1"/>
</dbReference>
<evidence type="ECO:0000256" key="4">
    <source>
        <dbReference type="ARBA" id="ARBA00023224"/>
    </source>
</evidence>
<evidence type="ECO:0000256" key="7">
    <source>
        <dbReference type="SAM" id="Phobius"/>
    </source>
</evidence>
<dbReference type="CDD" id="cd12912">
    <property type="entry name" value="PDC2_MCP_like"/>
    <property type="match status" value="1"/>
</dbReference>
<evidence type="ECO:0000256" key="2">
    <source>
        <dbReference type="ARBA" id="ARBA00022475"/>
    </source>
</evidence>